<name>A0A098TMX2_9CYAN</name>
<feature type="transmembrane region" description="Helical" evidence="5">
    <location>
        <begin position="194"/>
        <end position="218"/>
    </location>
</feature>
<comment type="caution">
    <text evidence="6">The sequence shown here is derived from an EMBL/GenBank/DDBJ whole genome shotgun (WGS) entry which is preliminary data.</text>
</comment>
<organism evidence="6 7">
    <name type="scientific">Neosynechococcus sphagnicola sy1</name>
    <dbReference type="NCBI Taxonomy" id="1497020"/>
    <lineage>
        <taxon>Bacteria</taxon>
        <taxon>Bacillati</taxon>
        <taxon>Cyanobacteriota</taxon>
        <taxon>Cyanophyceae</taxon>
        <taxon>Neosynechococcales</taxon>
        <taxon>Neosynechococcaceae</taxon>
        <taxon>Neosynechococcus</taxon>
    </lineage>
</organism>
<evidence type="ECO:0000256" key="5">
    <source>
        <dbReference type="SAM" id="Phobius"/>
    </source>
</evidence>
<proteinExistence type="predicted"/>
<dbReference type="Proteomes" id="UP000030170">
    <property type="component" value="Unassembled WGS sequence"/>
</dbReference>
<feature type="transmembrane region" description="Helical" evidence="5">
    <location>
        <begin position="265"/>
        <end position="288"/>
    </location>
</feature>
<keyword evidence="2 5" id="KW-0812">Transmembrane</keyword>
<feature type="transmembrane region" description="Helical" evidence="5">
    <location>
        <begin position="331"/>
        <end position="350"/>
    </location>
</feature>
<dbReference type="PRINTS" id="PR00762">
    <property type="entry name" value="CLCHANNEL"/>
</dbReference>
<dbReference type="GO" id="GO:0016020">
    <property type="term" value="C:membrane"/>
    <property type="evidence" value="ECO:0007669"/>
    <property type="project" value="UniProtKB-SubCell"/>
</dbReference>
<feature type="transmembrane region" description="Helical" evidence="5">
    <location>
        <begin position="300"/>
        <end position="319"/>
    </location>
</feature>
<evidence type="ECO:0008006" key="8">
    <source>
        <dbReference type="Google" id="ProtNLM"/>
    </source>
</evidence>
<comment type="subcellular location">
    <subcellularLocation>
        <location evidence="1">Membrane</location>
        <topology evidence="1">Multi-pass membrane protein</topology>
    </subcellularLocation>
</comment>
<evidence type="ECO:0000313" key="7">
    <source>
        <dbReference type="Proteomes" id="UP000030170"/>
    </source>
</evidence>
<feature type="transmembrane region" description="Helical" evidence="5">
    <location>
        <begin position="55"/>
        <end position="77"/>
    </location>
</feature>
<feature type="transmembrane region" description="Helical" evidence="5">
    <location>
        <begin position="151"/>
        <end position="174"/>
    </location>
</feature>
<dbReference type="CDD" id="cd00400">
    <property type="entry name" value="Voltage_gated_ClC"/>
    <property type="match status" value="1"/>
</dbReference>
<keyword evidence="7" id="KW-1185">Reference proteome</keyword>
<evidence type="ECO:0000313" key="6">
    <source>
        <dbReference type="EMBL" id="KGF73680.1"/>
    </source>
</evidence>
<dbReference type="OrthoDB" id="9767361at2"/>
<keyword evidence="4 5" id="KW-0472">Membrane</keyword>
<dbReference type="GO" id="GO:0015108">
    <property type="term" value="F:chloride transmembrane transporter activity"/>
    <property type="evidence" value="ECO:0007669"/>
    <property type="project" value="InterPro"/>
</dbReference>
<keyword evidence="3 5" id="KW-1133">Transmembrane helix</keyword>
<feature type="transmembrane region" description="Helical" evidence="5">
    <location>
        <begin position="389"/>
        <end position="409"/>
    </location>
</feature>
<evidence type="ECO:0000256" key="4">
    <source>
        <dbReference type="ARBA" id="ARBA00023136"/>
    </source>
</evidence>
<feature type="transmembrane region" description="Helical" evidence="5">
    <location>
        <begin position="230"/>
        <end position="253"/>
    </location>
</feature>
<sequence length="417" mass="43849">MRDISRESITYRRLLLYATIIGFGVGWVATAYYLAMELGFWLVGLVLSGAPEPNAPQVFTYGWLVTMVGGLLVALTVRWLGAPSSMNEVIDEIHRQGRVDYRQIPAMLTTSLISISCGSSVGPESPIVDISGGLGSWLGEKLKLPNEQLRILTFCGVGAGLGAFFGSPVGSALLALEFPHRKGLEYYEALVPTLVASTCGFMVFRTATGLTIGGEYLFPAYPQLHAVDFLYALCLGILGAGVAGFTVVVFRGTGYLTQGLAGSPILLNMLGGLVIGLIATVAPLTLFFGEPQIQTMINQGAKLGVGMLLLSALGKILAFSVSLNTGFRGGYVFSLFFIGAAVGEAVSLLVPAIPATVAVSCMMAAIAIALLRTPISIILIVAILSSTTLTPIITIAALTSFILTPRAACISTQQARN</sequence>
<dbReference type="EMBL" id="JJML01000004">
    <property type="protein sequence ID" value="KGF73680.1"/>
    <property type="molecule type" value="Genomic_DNA"/>
</dbReference>
<feature type="transmembrane region" description="Helical" evidence="5">
    <location>
        <begin position="14"/>
        <end position="35"/>
    </location>
</feature>
<dbReference type="InterPro" id="IPR001807">
    <property type="entry name" value="ClC"/>
</dbReference>
<dbReference type="Pfam" id="PF00654">
    <property type="entry name" value="Voltage_CLC"/>
    <property type="match status" value="1"/>
</dbReference>
<dbReference type="SUPFAM" id="SSF81340">
    <property type="entry name" value="Clc chloride channel"/>
    <property type="match status" value="1"/>
</dbReference>
<protein>
    <recommendedName>
        <fullName evidence="8">Chloride channel protein</fullName>
    </recommendedName>
</protein>
<dbReference type="InterPro" id="IPR050368">
    <property type="entry name" value="ClC-type_chloride_channel"/>
</dbReference>
<dbReference type="PANTHER" id="PTHR43427">
    <property type="entry name" value="CHLORIDE CHANNEL PROTEIN CLC-E"/>
    <property type="match status" value="1"/>
</dbReference>
<dbReference type="PANTHER" id="PTHR43427:SF12">
    <property type="entry name" value="CHLORIDE TRANSPORTER"/>
    <property type="match status" value="1"/>
</dbReference>
<evidence type="ECO:0000256" key="1">
    <source>
        <dbReference type="ARBA" id="ARBA00004141"/>
    </source>
</evidence>
<dbReference type="RefSeq" id="WP_052128300.1">
    <property type="nucleotide sequence ID" value="NZ_JJML01000004.1"/>
</dbReference>
<accession>A0A098TMX2</accession>
<evidence type="ECO:0000256" key="3">
    <source>
        <dbReference type="ARBA" id="ARBA00022989"/>
    </source>
</evidence>
<feature type="transmembrane region" description="Helical" evidence="5">
    <location>
        <begin position="357"/>
        <end position="383"/>
    </location>
</feature>
<evidence type="ECO:0000256" key="2">
    <source>
        <dbReference type="ARBA" id="ARBA00022692"/>
    </source>
</evidence>
<dbReference type="InterPro" id="IPR014743">
    <property type="entry name" value="Cl-channel_core"/>
</dbReference>
<dbReference type="Gene3D" id="1.10.3080.10">
    <property type="entry name" value="Clc chloride channel"/>
    <property type="match status" value="1"/>
</dbReference>
<gene>
    <name evidence="6" type="ORF">DO97_12660</name>
</gene>
<reference evidence="6 7" key="1">
    <citation type="journal article" date="2014" name="Mol. Ecol.">
        <title>Evolution of Synechococcus.</title>
        <authorList>
            <person name="Dvorak P."/>
            <person name="Casamatta D."/>
            <person name="Hasler P."/>
            <person name="Poulickova A."/>
            <person name="Ondrej V."/>
            <person name="Sanges R."/>
        </authorList>
    </citation>
    <scope>NUCLEOTIDE SEQUENCE [LARGE SCALE GENOMIC DNA]</scope>
    <source>
        <strain evidence="6 7">CAUP A 1101</strain>
    </source>
</reference>
<dbReference type="AlphaFoldDB" id="A0A098TMX2"/>